<proteinExistence type="predicted"/>
<protein>
    <submittedName>
        <fullName evidence="2">Proliferating cell nuclear antigen PCNA C-terminal domain-containing protein</fullName>
    </submittedName>
</protein>
<reference evidence="2" key="1">
    <citation type="submission" date="2022-11" db="UniProtKB">
        <authorList>
            <consortium name="WormBaseParasite"/>
        </authorList>
    </citation>
    <scope>IDENTIFICATION</scope>
</reference>
<evidence type="ECO:0000313" key="1">
    <source>
        <dbReference type="Proteomes" id="UP000887579"/>
    </source>
</evidence>
<evidence type="ECO:0000313" key="2">
    <source>
        <dbReference type="WBParaSite" id="ES5_v2.g29574.t1"/>
    </source>
</evidence>
<name>A0AC34GIV1_9BILA</name>
<organism evidence="1 2">
    <name type="scientific">Panagrolaimus sp. ES5</name>
    <dbReference type="NCBI Taxonomy" id="591445"/>
    <lineage>
        <taxon>Eukaryota</taxon>
        <taxon>Metazoa</taxon>
        <taxon>Ecdysozoa</taxon>
        <taxon>Nematoda</taxon>
        <taxon>Chromadorea</taxon>
        <taxon>Rhabditida</taxon>
        <taxon>Tylenchina</taxon>
        <taxon>Panagrolaimomorpha</taxon>
        <taxon>Panagrolaimoidea</taxon>
        <taxon>Panagrolaimidae</taxon>
        <taxon>Panagrolaimus</taxon>
    </lineage>
</organism>
<sequence>MKAVSNALKCANSGDTGIIKYADTDQNNINFSFHDSGKTKIQELTLARMVVDAEHLQIPDQTYAAMIEMSSVEFSKVFHDLAQFTETVTITVTKDGVTFSGKNDHSGSIMVTYNGKFNDDTGECLLFYHQTDAEKKSVTSRFSTRQMHMFAKASGLSDRVRLYLSPNEPIKIEYNINDDTGYLRYYLAPRIDDDDMMF</sequence>
<dbReference type="WBParaSite" id="ES5_v2.g29574.t1">
    <property type="protein sequence ID" value="ES5_v2.g29574.t1"/>
    <property type="gene ID" value="ES5_v2.g29574"/>
</dbReference>
<dbReference type="Proteomes" id="UP000887579">
    <property type="component" value="Unplaced"/>
</dbReference>
<accession>A0AC34GIV1</accession>